<evidence type="ECO:0000313" key="3">
    <source>
        <dbReference type="EMBL" id="CAL1239787.1"/>
    </source>
</evidence>
<dbReference type="InterPro" id="IPR000361">
    <property type="entry name" value="ATAP_core_dom"/>
</dbReference>
<gene>
    <name evidence="3" type="ORF">MECH1_V1_1011</name>
</gene>
<evidence type="ECO:0000313" key="4">
    <source>
        <dbReference type="Proteomes" id="UP001497493"/>
    </source>
</evidence>
<feature type="domain" description="Core" evidence="2">
    <location>
        <begin position="1"/>
        <end position="102"/>
    </location>
</feature>
<reference evidence="3 4" key="1">
    <citation type="submission" date="2024-04" db="EMBL/GenBank/DDBJ databases">
        <authorList>
            <person name="Cremers G."/>
        </authorList>
    </citation>
    <scope>NUCLEOTIDE SEQUENCE [LARGE SCALE GENOMIC DNA]</scope>
    <source>
        <strain evidence="3">MeCH1-AG</strain>
    </source>
</reference>
<dbReference type="InterPro" id="IPR035903">
    <property type="entry name" value="HesB-like_dom_sf"/>
</dbReference>
<accession>A0ABM9NGT7</accession>
<organism evidence="3 4">
    <name type="scientific">Candidatus Methylocalor cossyra</name>
    <dbReference type="NCBI Taxonomy" id="3108543"/>
    <lineage>
        <taxon>Bacteria</taxon>
        <taxon>Pseudomonadati</taxon>
        <taxon>Pseudomonadota</taxon>
        <taxon>Gammaproteobacteria</taxon>
        <taxon>Methylococcales</taxon>
        <taxon>Methylococcaceae</taxon>
        <taxon>Candidatus Methylocalor</taxon>
    </lineage>
</organism>
<dbReference type="Pfam" id="PF01521">
    <property type="entry name" value="Fe-S_biosyn"/>
    <property type="match status" value="1"/>
</dbReference>
<keyword evidence="4" id="KW-1185">Reference proteome</keyword>
<dbReference type="Gene3D" id="2.60.300.12">
    <property type="entry name" value="HesB-like domain"/>
    <property type="match status" value="1"/>
</dbReference>
<evidence type="ECO:0000259" key="2">
    <source>
        <dbReference type="Pfam" id="PF01521"/>
    </source>
</evidence>
<proteinExistence type="inferred from homology"/>
<protein>
    <submittedName>
        <fullName evidence="3">HesB/YadR/YfhF family protein</fullName>
    </submittedName>
</protein>
<dbReference type="NCBIfam" id="TIGR00049">
    <property type="entry name" value="iron-sulfur cluster assembly accessory protein"/>
    <property type="match status" value="1"/>
</dbReference>
<dbReference type="EMBL" id="OZ026884">
    <property type="protein sequence ID" value="CAL1239787.1"/>
    <property type="molecule type" value="Genomic_DNA"/>
</dbReference>
<dbReference type="PANTHER" id="PTHR10072:SF41">
    <property type="entry name" value="IRON-SULFUR CLUSTER ASSEMBLY 1 HOMOLOG, MITOCHONDRIAL"/>
    <property type="match status" value="1"/>
</dbReference>
<dbReference type="InterPro" id="IPR016092">
    <property type="entry name" value="ATAP"/>
</dbReference>
<dbReference type="InterPro" id="IPR050322">
    <property type="entry name" value="Fe-S_cluster_asmbl/transfer"/>
</dbReference>
<evidence type="ECO:0000256" key="1">
    <source>
        <dbReference type="ARBA" id="ARBA00006718"/>
    </source>
</evidence>
<comment type="similarity">
    <text evidence="1">Belongs to the HesB/IscA family.</text>
</comment>
<dbReference type="PANTHER" id="PTHR10072">
    <property type="entry name" value="IRON-SULFUR CLUSTER ASSEMBLY PROTEIN"/>
    <property type="match status" value="1"/>
</dbReference>
<dbReference type="SUPFAM" id="SSF89360">
    <property type="entry name" value="HesB-like domain"/>
    <property type="match status" value="1"/>
</dbReference>
<name>A0ABM9NGT7_9GAMM</name>
<dbReference type="RefSeq" id="WP_348759324.1">
    <property type="nucleotide sequence ID" value="NZ_OZ026884.1"/>
</dbReference>
<sequence length="125" mass="12720">MDLTITPSAEKFIRRMIRFGGAGEDAGFRLTVSPGGCSGLSSEFSVEAEPRPGDAVVVQNGLKLFLPAESRLLLQGVTMDFVDTPMSSGLVFRSPQSAGCSTCGSSAGGGGATVSVSAIQVKGCS</sequence>
<dbReference type="Proteomes" id="UP001497493">
    <property type="component" value="Chromosome"/>
</dbReference>